<evidence type="ECO:0000256" key="1">
    <source>
        <dbReference type="SAM" id="MobiDB-lite"/>
    </source>
</evidence>
<accession>A0A699X2B8</accession>
<organism evidence="2">
    <name type="scientific">Tanacetum cinerariifolium</name>
    <name type="common">Dalmatian daisy</name>
    <name type="synonym">Chrysanthemum cinerariifolium</name>
    <dbReference type="NCBI Taxonomy" id="118510"/>
    <lineage>
        <taxon>Eukaryota</taxon>
        <taxon>Viridiplantae</taxon>
        <taxon>Streptophyta</taxon>
        <taxon>Embryophyta</taxon>
        <taxon>Tracheophyta</taxon>
        <taxon>Spermatophyta</taxon>
        <taxon>Magnoliopsida</taxon>
        <taxon>eudicotyledons</taxon>
        <taxon>Gunneridae</taxon>
        <taxon>Pentapetalae</taxon>
        <taxon>asterids</taxon>
        <taxon>campanulids</taxon>
        <taxon>Asterales</taxon>
        <taxon>Asteraceae</taxon>
        <taxon>Asteroideae</taxon>
        <taxon>Anthemideae</taxon>
        <taxon>Anthemidinae</taxon>
        <taxon>Tanacetum</taxon>
    </lineage>
</organism>
<feature type="non-terminal residue" evidence="2">
    <location>
        <position position="61"/>
    </location>
</feature>
<comment type="caution">
    <text evidence="2">The sequence shown here is derived from an EMBL/GenBank/DDBJ whole genome shotgun (WGS) entry which is preliminary data.</text>
</comment>
<name>A0A699X2B8_TANCI</name>
<reference evidence="2" key="1">
    <citation type="journal article" date="2019" name="Sci. Rep.">
        <title>Draft genome of Tanacetum cinerariifolium, the natural source of mosquito coil.</title>
        <authorList>
            <person name="Yamashiro T."/>
            <person name="Shiraishi A."/>
            <person name="Satake H."/>
            <person name="Nakayama K."/>
        </authorList>
    </citation>
    <scope>NUCLEOTIDE SEQUENCE</scope>
</reference>
<gene>
    <name evidence="2" type="ORF">Tci_926191</name>
</gene>
<dbReference type="AlphaFoldDB" id="A0A699X2B8"/>
<dbReference type="EMBL" id="BKCJ011803429">
    <property type="protein sequence ID" value="GFD54222.1"/>
    <property type="molecule type" value="Genomic_DNA"/>
</dbReference>
<sequence length="61" mass="6588">MKLGRHKSSYIMDSLPPPSPSWTPAPSIGPMSGTTTARTSRRNSFTSMHSVTSHGGIMEEI</sequence>
<evidence type="ECO:0000313" key="2">
    <source>
        <dbReference type="EMBL" id="GFD54222.1"/>
    </source>
</evidence>
<feature type="region of interest" description="Disordered" evidence="1">
    <location>
        <begin position="1"/>
        <end position="61"/>
    </location>
</feature>
<protein>
    <submittedName>
        <fullName evidence="2">Uncharacterized protein</fullName>
    </submittedName>
</protein>
<feature type="compositionally biased region" description="Polar residues" evidence="1">
    <location>
        <begin position="32"/>
        <end position="53"/>
    </location>
</feature>
<proteinExistence type="predicted"/>